<dbReference type="AlphaFoldDB" id="A0A2M8VZ57"/>
<organism evidence="2 3">
    <name type="scientific">Polynucleobacter brandtiae</name>
    <dbReference type="NCBI Taxonomy" id="1938816"/>
    <lineage>
        <taxon>Bacteria</taxon>
        <taxon>Pseudomonadati</taxon>
        <taxon>Pseudomonadota</taxon>
        <taxon>Betaproteobacteria</taxon>
        <taxon>Burkholderiales</taxon>
        <taxon>Burkholderiaceae</taxon>
        <taxon>Polynucleobacter</taxon>
    </lineage>
</organism>
<dbReference type="InterPro" id="IPR051928">
    <property type="entry name" value="NorD/CobT"/>
</dbReference>
<dbReference type="SUPFAM" id="SSF53300">
    <property type="entry name" value="vWA-like"/>
    <property type="match status" value="1"/>
</dbReference>
<dbReference type="Pfam" id="PF11775">
    <property type="entry name" value="CobT_C"/>
    <property type="match status" value="1"/>
</dbReference>
<gene>
    <name evidence="2" type="ORF">B0G85_0516</name>
</gene>
<comment type="caution">
    <text evidence="2">The sequence shown here is derived from an EMBL/GenBank/DDBJ whole genome shotgun (WGS) entry which is preliminary data.</text>
</comment>
<dbReference type="InterPro" id="IPR006538">
    <property type="entry name" value="CobT"/>
</dbReference>
<name>A0A2M8VZ57_9BURK</name>
<reference evidence="2 3" key="1">
    <citation type="submission" date="2017-11" db="EMBL/GenBank/DDBJ databases">
        <title>Genomic Encyclopedia of Type Strains, Phase III (KMG-III): the genomes of soil and plant-associated and newly described type strains.</title>
        <authorList>
            <person name="Whitman W."/>
        </authorList>
    </citation>
    <scope>NUCLEOTIDE SEQUENCE [LARGE SCALE GENOMIC DNA]</scope>
    <source>
        <strain evidence="2 3">UB-Domo-W1</strain>
    </source>
</reference>
<dbReference type="InterPro" id="IPR025861">
    <property type="entry name" value="CobT_VWA_dom"/>
</dbReference>
<feature type="domain" description="Cobalamin biosynthesis protein CobT VWA" evidence="1">
    <location>
        <begin position="366"/>
        <end position="549"/>
    </location>
</feature>
<dbReference type="PANTHER" id="PTHR41248">
    <property type="entry name" value="NORD PROTEIN"/>
    <property type="match status" value="1"/>
</dbReference>
<dbReference type="Proteomes" id="UP000229366">
    <property type="component" value="Unassembled WGS sequence"/>
</dbReference>
<sequence length="576" mass="66446">MQTQNHQDFEEQKQYGAMIRSLSGDMSAQIRDWRLFHRGAPFDSIAPHLQLENLKATWSYPRGLIDGIALRLRYSDSDLHKLLSPTGMVESLIFEVLEQLRVESICPKSLKGSRQNIQTQFMSWTQQFIATGGVEGSIGLLLITVFSTVWMKLNGQEMPHLIQDIVESTRAGIADSIGHLLVALKKYRQDQTAYSKVSIEVVRLVAQFIEEEYRDNPSIRSKRKKQSSSLLQIEWIPPNTEKNQAYRAVLGQSSYEKNLYLRQALNNYHVYDDTYDIEIEAQKKIRPAQLAIYQEDLNKALSSENIPWAKLTRHYQQLFSTRIYNKWRVTEAEGLIDRRYLIRAATSPLQPILHKQPYQYPKPKAKFTLLIDCSGSMKEQRIQIACCVDALVRILDQAHIQTEVLGYSTRAWQGGRPFKAWKKNGQEANPGRLNERAHWIFKNFHTSWRRSRSGIAALLRPEIYTESVDGEALLWAAERLQKSDVGQSSNKKLILFSDGCPMDRATIEANGDEFLKNHLLKAIAWCEQQHLELWGCGIGEELRPYFQNRLSWTNDAFTLSKTLQHWAYEFKTTSMA</sequence>
<dbReference type="Pfam" id="PF06213">
    <property type="entry name" value="CobT"/>
    <property type="match status" value="1"/>
</dbReference>
<dbReference type="OrthoDB" id="6395027at2"/>
<protein>
    <submittedName>
        <fullName evidence="2">Cobaltochelatase CobT</fullName>
    </submittedName>
</protein>
<evidence type="ECO:0000313" key="3">
    <source>
        <dbReference type="Proteomes" id="UP000229366"/>
    </source>
</evidence>
<proteinExistence type="predicted"/>
<dbReference type="PANTHER" id="PTHR41248:SF1">
    <property type="entry name" value="NORD PROTEIN"/>
    <property type="match status" value="1"/>
</dbReference>
<dbReference type="PIRSF" id="PIRSF031715">
    <property type="entry name" value="Cob_chel_CobT"/>
    <property type="match status" value="1"/>
</dbReference>
<dbReference type="GO" id="GO:0009236">
    <property type="term" value="P:cobalamin biosynthetic process"/>
    <property type="evidence" value="ECO:0007669"/>
    <property type="project" value="InterPro"/>
</dbReference>
<dbReference type="InterPro" id="IPR036465">
    <property type="entry name" value="vWFA_dom_sf"/>
</dbReference>
<dbReference type="Gene3D" id="3.40.50.410">
    <property type="entry name" value="von Willebrand factor, type A domain"/>
    <property type="match status" value="1"/>
</dbReference>
<keyword evidence="3" id="KW-1185">Reference proteome</keyword>
<evidence type="ECO:0000313" key="2">
    <source>
        <dbReference type="EMBL" id="PJI83124.1"/>
    </source>
</evidence>
<dbReference type="RefSeq" id="WP_100378860.1">
    <property type="nucleotide sequence ID" value="NZ_PGTX01000001.1"/>
</dbReference>
<dbReference type="EMBL" id="PGTX01000001">
    <property type="protein sequence ID" value="PJI83124.1"/>
    <property type="molecule type" value="Genomic_DNA"/>
</dbReference>
<accession>A0A2M8VZ57</accession>
<evidence type="ECO:0000259" key="1">
    <source>
        <dbReference type="Pfam" id="PF11775"/>
    </source>
</evidence>